<name>A0A6B9L7P8_9CAUD</name>
<sequence length="169" mass="18988">MSFSETPEADALPNPSRLSGVRTSAEIDAEARRARAIADELAQQALAARQAEEAARRPQEPAVEAGLPEFVMFSRYESGRVYTYAAIGWQEGRGRTRVTRWAVTGQETRRFNWPGLLNFIGEANWHTLYQFTDSRSLMPAGAEPPVAEEMARYGRVRRTVPVYDAQDRP</sequence>
<proteinExistence type="predicted"/>
<dbReference type="GeneID" id="60321451"/>
<gene>
    <name evidence="2" type="primary">92</name>
    <name evidence="2" type="ORF">PBI_IMVUBU_92</name>
</gene>
<evidence type="ECO:0000313" key="3">
    <source>
        <dbReference type="Proteomes" id="UP000464404"/>
    </source>
</evidence>
<dbReference type="RefSeq" id="YP_009950042.1">
    <property type="nucleotide sequence ID" value="NC_051586.1"/>
</dbReference>
<organism evidence="2 3">
    <name type="scientific">Mycobacterium phage Imvubu</name>
    <dbReference type="NCBI Taxonomy" id="2686233"/>
    <lineage>
        <taxon>Viruses</taxon>
        <taxon>Duplodnaviria</taxon>
        <taxon>Heunggongvirae</taxon>
        <taxon>Uroviricota</taxon>
        <taxon>Caudoviricetes</taxon>
        <taxon>Bclasvirinae</taxon>
        <taxon>Imvubuvirus</taxon>
        <taxon>Imvubuvirus imvubu</taxon>
    </lineage>
</organism>
<dbReference type="EMBL" id="MN813693">
    <property type="protein sequence ID" value="QHB37832.1"/>
    <property type="molecule type" value="Genomic_DNA"/>
</dbReference>
<keyword evidence="3" id="KW-1185">Reference proteome</keyword>
<accession>A0A6B9L7P8</accession>
<protein>
    <submittedName>
        <fullName evidence="2">Uncharacterized protein</fullName>
    </submittedName>
</protein>
<feature type="region of interest" description="Disordered" evidence="1">
    <location>
        <begin position="1"/>
        <end position="24"/>
    </location>
</feature>
<dbReference type="KEGG" id="vg:60321451"/>
<evidence type="ECO:0000256" key="1">
    <source>
        <dbReference type="SAM" id="MobiDB-lite"/>
    </source>
</evidence>
<evidence type="ECO:0000313" key="2">
    <source>
        <dbReference type="EMBL" id="QHB37832.1"/>
    </source>
</evidence>
<reference evidence="2 3" key="1">
    <citation type="submission" date="2019-12" db="EMBL/GenBank/DDBJ databases">
        <authorList>
            <person name="Garlena R.A."/>
            <person name="Russell D.A."/>
            <person name="Pope W.H."/>
            <person name="Jacobs-Sera D."/>
            <person name="Hatfull G.F."/>
        </authorList>
    </citation>
    <scope>NUCLEOTIDE SEQUENCE [LARGE SCALE GENOMIC DNA]</scope>
</reference>
<dbReference type="Proteomes" id="UP000464404">
    <property type="component" value="Segment"/>
</dbReference>